<proteinExistence type="predicted"/>
<feature type="non-terminal residue" evidence="1">
    <location>
        <position position="235"/>
    </location>
</feature>
<dbReference type="Proteomes" id="UP001189429">
    <property type="component" value="Unassembled WGS sequence"/>
</dbReference>
<protein>
    <submittedName>
        <fullName evidence="1">Uncharacterized protein</fullName>
    </submittedName>
</protein>
<reference evidence="1" key="1">
    <citation type="submission" date="2023-10" db="EMBL/GenBank/DDBJ databases">
        <authorList>
            <person name="Chen Y."/>
            <person name="Shah S."/>
            <person name="Dougan E. K."/>
            <person name="Thang M."/>
            <person name="Chan C."/>
        </authorList>
    </citation>
    <scope>NUCLEOTIDE SEQUENCE [LARGE SCALE GENOMIC DNA]</scope>
</reference>
<evidence type="ECO:0000313" key="2">
    <source>
        <dbReference type="Proteomes" id="UP001189429"/>
    </source>
</evidence>
<comment type="caution">
    <text evidence="1">The sequence shown here is derived from an EMBL/GenBank/DDBJ whole genome shotgun (WGS) entry which is preliminary data.</text>
</comment>
<evidence type="ECO:0000313" key="1">
    <source>
        <dbReference type="EMBL" id="CAK0853979.1"/>
    </source>
</evidence>
<dbReference type="EMBL" id="CAUYUJ010015443">
    <property type="protein sequence ID" value="CAK0853979.1"/>
    <property type="molecule type" value="Genomic_DNA"/>
</dbReference>
<keyword evidence="2" id="KW-1185">Reference proteome</keyword>
<name>A0ABN9U531_9DINO</name>
<accession>A0ABN9U531</accession>
<sequence length="235" mass="24598">MSAAIDLRAALSAACRAALKTHAAAGLARGSAAARLLKAAEDLCRTATAVLEAEAQPRKPALACRWEPGVFACGSDGSGSDREDHGWADGAVAGLRSWRRRQTRGGGVSEDQGLTLFLGIPDVAHVCLAMETGTMRAESGEIGDEMGSGSRGGREGASGVCLLAPDAGLLAEVEAQVDPARDLEVQGTLVEDVFGGRWYKSWTPEEDALTRALARRGACWTHIGCAFNFEVKSDK</sequence>
<organism evidence="1 2">
    <name type="scientific">Prorocentrum cordatum</name>
    <dbReference type="NCBI Taxonomy" id="2364126"/>
    <lineage>
        <taxon>Eukaryota</taxon>
        <taxon>Sar</taxon>
        <taxon>Alveolata</taxon>
        <taxon>Dinophyceae</taxon>
        <taxon>Prorocentrales</taxon>
        <taxon>Prorocentraceae</taxon>
        <taxon>Prorocentrum</taxon>
    </lineage>
</organism>
<gene>
    <name evidence="1" type="ORF">PCOR1329_LOCUS45289</name>
</gene>